<evidence type="ECO:0000256" key="1">
    <source>
        <dbReference type="SAM" id="MobiDB-lite"/>
    </source>
</evidence>
<keyword evidence="3" id="KW-1185">Reference proteome</keyword>
<feature type="region of interest" description="Disordered" evidence="1">
    <location>
        <begin position="1"/>
        <end position="51"/>
    </location>
</feature>
<proteinExistence type="predicted"/>
<evidence type="ECO:0000313" key="3">
    <source>
        <dbReference type="Proteomes" id="UP001187192"/>
    </source>
</evidence>
<dbReference type="EMBL" id="BTGU01000024">
    <property type="protein sequence ID" value="GMN47001.1"/>
    <property type="molecule type" value="Genomic_DNA"/>
</dbReference>
<dbReference type="AlphaFoldDB" id="A0AA88AT24"/>
<accession>A0AA88AT24</accession>
<gene>
    <name evidence="2" type="ORF">TIFTF001_016189</name>
</gene>
<organism evidence="2 3">
    <name type="scientific">Ficus carica</name>
    <name type="common">Common fig</name>
    <dbReference type="NCBI Taxonomy" id="3494"/>
    <lineage>
        <taxon>Eukaryota</taxon>
        <taxon>Viridiplantae</taxon>
        <taxon>Streptophyta</taxon>
        <taxon>Embryophyta</taxon>
        <taxon>Tracheophyta</taxon>
        <taxon>Spermatophyta</taxon>
        <taxon>Magnoliopsida</taxon>
        <taxon>eudicotyledons</taxon>
        <taxon>Gunneridae</taxon>
        <taxon>Pentapetalae</taxon>
        <taxon>rosids</taxon>
        <taxon>fabids</taxon>
        <taxon>Rosales</taxon>
        <taxon>Moraceae</taxon>
        <taxon>Ficeae</taxon>
        <taxon>Ficus</taxon>
    </lineage>
</organism>
<name>A0AA88AT24_FICCA</name>
<reference evidence="2" key="1">
    <citation type="submission" date="2023-07" db="EMBL/GenBank/DDBJ databases">
        <title>draft genome sequence of fig (Ficus carica).</title>
        <authorList>
            <person name="Takahashi T."/>
            <person name="Nishimura K."/>
        </authorList>
    </citation>
    <scope>NUCLEOTIDE SEQUENCE</scope>
</reference>
<protein>
    <submittedName>
        <fullName evidence="2">Uncharacterized protein</fullName>
    </submittedName>
</protein>
<evidence type="ECO:0000313" key="2">
    <source>
        <dbReference type="EMBL" id="GMN47001.1"/>
    </source>
</evidence>
<sequence>MDPGLFPTTEQDRSRRPTAHGPRRRGLDDSRPKGLGGSRRRDSPLMSETVGFRPRMRSRILIPEEAVWTTPEQSRTATEMAEKMI</sequence>
<dbReference type="Proteomes" id="UP001187192">
    <property type="component" value="Unassembled WGS sequence"/>
</dbReference>
<comment type="caution">
    <text evidence="2">The sequence shown here is derived from an EMBL/GenBank/DDBJ whole genome shotgun (WGS) entry which is preliminary data.</text>
</comment>